<dbReference type="AlphaFoldDB" id="A0A0A9FWR3"/>
<protein>
    <submittedName>
        <fullName evidence="1">Uncharacterized protein</fullName>
    </submittedName>
</protein>
<reference evidence="1" key="2">
    <citation type="journal article" date="2015" name="Data Brief">
        <title>Shoot transcriptome of the giant reed, Arundo donax.</title>
        <authorList>
            <person name="Barrero R.A."/>
            <person name="Guerrero F.D."/>
            <person name="Moolhuijzen P."/>
            <person name="Goolsby J.A."/>
            <person name="Tidwell J."/>
            <person name="Bellgard S.E."/>
            <person name="Bellgard M.I."/>
        </authorList>
    </citation>
    <scope>NUCLEOTIDE SEQUENCE</scope>
    <source>
        <tissue evidence="1">Shoot tissue taken approximately 20 cm above the soil surface</tissue>
    </source>
</reference>
<proteinExistence type="predicted"/>
<reference evidence="1" key="1">
    <citation type="submission" date="2014-09" db="EMBL/GenBank/DDBJ databases">
        <authorList>
            <person name="Magalhaes I.L.F."/>
            <person name="Oliveira U."/>
            <person name="Santos F.R."/>
            <person name="Vidigal T.H.D.A."/>
            <person name="Brescovit A.D."/>
            <person name="Santos A.J."/>
        </authorList>
    </citation>
    <scope>NUCLEOTIDE SEQUENCE</scope>
    <source>
        <tissue evidence="1">Shoot tissue taken approximately 20 cm above the soil surface</tissue>
    </source>
</reference>
<sequence length="218" mass="24360">MQHIGGQPQYGGNRNAILTITGGSRQAFASKRQRREYTRRINHIAANPPLVKCQWSHVPITFSHEDLRPMEYLHRDAFVITANIQGLNVHRILVDAGSSAYVIFVTTFDQMGITQSQLQPTDNPLVGFGGKPVNAIGRICLKVSFDQGEMCQTEDILFDVVDIPYIYNAIFSRGVLNAFNAIPHHSYLCMKLPSSKGVIFVFRDQAMARRIENSIAPG</sequence>
<dbReference type="EMBL" id="GBRH01181194">
    <property type="protein sequence ID" value="JAE16702.1"/>
    <property type="molecule type" value="Transcribed_RNA"/>
</dbReference>
<accession>A0A0A9FWR3</accession>
<name>A0A0A9FWR3_ARUDO</name>
<organism evidence="1">
    <name type="scientific">Arundo donax</name>
    <name type="common">Giant reed</name>
    <name type="synonym">Donax arundinaceus</name>
    <dbReference type="NCBI Taxonomy" id="35708"/>
    <lineage>
        <taxon>Eukaryota</taxon>
        <taxon>Viridiplantae</taxon>
        <taxon>Streptophyta</taxon>
        <taxon>Embryophyta</taxon>
        <taxon>Tracheophyta</taxon>
        <taxon>Spermatophyta</taxon>
        <taxon>Magnoliopsida</taxon>
        <taxon>Liliopsida</taxon>
        <taxon>Poales</taxon>
        <taxon>Poaceae</taxon>
        <taxon>PACMAD clade</taxon>
        <taxon>Arundinoideae</taxon>
        <taxon>Arundineae</taxon>
        <taxon>Arundo</taxon>
    </lineage>
</organism>
<evidence type="ECO:0000313" key="1">
    <source>
        <dbReference type="EMBL" id="JAE16702.1"/>
    </source>
</evidence>
<dbReference type="PANTHER" id="PTHR33240:SF15">
    <property type="entry name" value="GAG-PRO-LIKE PROTEIN"/>
    <property type="match status" value="1"/>
</dbReference>
<dbReference type="CDD" id="cd00303">
    <property type="entry name" value="retropepsin_like"/>
    <property type="match status" value="1"/>
</dbReference>
<dbReference type="PANTHER" id="PTHR33240">
    <property type="entry name" value="OS08G0508500 PROTEIN"/>
    <property type="match status" value="1"/>
</dbReference>